<evidence type="ECO:0000256" key="1">
    <source>
        <dbReference type="SAM" id="MobiDB-lite"/>
    </source>
</evidence>
<feature type="region of interest" description="Disordered" evidence="1">
    <location>
        <begin position="136"/>
        <end position="165"/>
    </location>
</feature>
<name>A0A166N9B1_9AGAM</name>
<reference evidence="2 3" key="1">
    <citation type="journal article" date="2016" name="Mol. Biol. Evol.">
        <title>Comparative Genomics of Early-Diverging Mushroom-Forming Fungi Provides Insights into the Origins of Lignocellulose Decay Capabilities.</title>
        <authorList>
            <person name="Nagy L.G."/>
            <person name="Riley R."/>
            <person name="Tritt A."/>
            <person name="Adam C."/>
            <person name="Daum C."/>
            <person name="Floudas D."/>
            <person name="Sun H."/>
            <person name="Yadav J.S."/>
            <person name="Pangilinan J."/>
            <person name="Larsson K.H."/>
            <person name="Matsuura K."/>
            <person name="Barry K."/>
            <person name="Labutti K."/>
            <person name="Kuo R."/>
            <person name="Ohm R.A."/>
            <person name="Bhattacharya S.S."/>
            <person name="Shirouzu T."/>
            <person name="Yoshinaga Y."/>
            <person name="Martin F.M."/>
            <person name="Grigoriev I.V."/>
            <person name="Hibbett D.S."/>
        </authorList>
    </citation>
    <scope>NUCLEOTIDE SEQUENCE [LARGE SCALE GENOMIC DNA]</scope>
    <source>
        <strain evidence="2 3">CBS 109695</strain>
    </source>
</reference>
<evidence type="ECO:0000313" key="2">
    <source>
        <dbReference type="EMBL" id="KZP24781.1"/>
    </source>
</evidence>
<dbReference type="AlphaFoldDB" id="A0A166N9B1"/>
<accession>A0A166N9B1</accession>
<dbReference type="Proteomes" id="UP000076532">
    <property type="component" value="Unassembled WGS sequence"/>
</dbReference>
<feature type="region of interest" description="Disordered" evidence="1">
    <location>
        <begin position="1"/>
        <end position="59"/>
    </location>
</feature>
<evidence type="ECO:0000313" key="3">
    <source>
        <dbReference type="Proteomes" id="UP000076532"/>
    </source>
</evidence>
<dbReference type="EMBL" id="KV417524">
    <property type="protein sequence ID" value="KZP24781.1"/>
    <property type="molecule type" value="Genomic_DNA"/>
</dbReference>
<feature type="compositionally biased region" description="Basic and acidic residues" evidence="1">
    <location>
        <begin position="138"/>
        <end position="157"/>
    </location>
</feature>
<sequence>MHHLDPDPVWHTRGQPALPSFVPGLSPPRDIPASGIGHRPSPVAEQRTVDSGHRTVHEPYTFSNPMIRECASAHSDIASAPHPHMSVSFDTGHTACACTREWRTCDFIQMSAPAPHPTNGAPSAAHLHSPFQACRGAPETERQGTEKQRNRGIEASRQHTGNTPSLRLSLPVRSQVCLQSRQLPACSLHFEHICRSAFETEASRQRTLITSSPPGPRFQSEARYVCSNTCYQVFLQTHPNLNLRFEAFRLMIHASGFRTHVHHW</sequence>
<organism evidence="2 3">
    <name type="scientific">Athelia psychrophila</name>
    <dbReference type="NCBI Taxonomy" id="1759441"/>
    <lineage>
        <taxon>Eukaryota</taxon>
        <taxon>Fungi</taxon>
        <taxon>Dikarya</taxon>
        <taxon>Basidiomycota</taxon>
        <taxon>Agaricomycotina</taxon>
        <taxon>Agaricomycetes</taxon>
        <taxon>Agaricomycetidae</taxon>
        <taxon>Atheliales</taxon>
        <taxon>Atheliaceae</taxon>
        <taxon>Athelia</taxon>
    </lineage>
</organism>
<protein>
    <submittedName>
        <fullName evidence="2">Uncharacterized protein</fullName>
    </submittedName>
</protein>
<feature type="compositionally biased region" description="Basic and acidic residues" evidence="1">
    <location>
        <begin position="47"/>
        <end position="57"/>
    </location>
</feature>
<keyword evidence="3" id="KW-1185">Reference proteome</keyword>
<feature type="compositionally biased region" description="Basic and acidic residues" evidence="1">
    <location>
        <begin position="1"/>
        <end position="10"/>
    </location>
</feature>
<gene>
    <name evidence="2" type="ORF">FIBSPDRAFT_406973</name>
</gene>
<proteinExistence type="predicted"/>